<feature type="compositionally biased region" description="Gly residues" evidence="1">
    <location>
        <begin position="840"/>
        <end position="850"/>
    </location>
</feature>
<dbReference type="Proteomes" id="UP000245383">
    <property type="component" value="Unassembled WGS sequence"/>
</dbReference>
<feature type="region of interest" description="Disordered" evidence="1">
    <location>
        <begin position="837"/>
        <end position="858"/>
    </location>
</feature>
<feature type="signal peptide" evidence="2">
    <location>
        <begin position="1"/>
        <end position="17"/>
    </location>
</feature>
<accession>A0A2T9YVP1</accession>
<gene>
    <name evidence="3" type="ORF">BB561_001211</name>
</gene>
<protein>
    <submittedName>
        <fullName evidence="3">Uncharacterized protein</fullName>
    </submittedName>
</protein>
<name>A0A2T9YVP1_9FUNG</name>
<proteinExistence type="predicted"/>
<keyword evidence="4" id="KW-1185">Reference proteome</keyword>
<feature type="chain" id="PRO_5015667765" evidence="2">
    <location>
        <begin position="18"/>
        <end position="1414"/>
    </location>
</feature>
<organism evidence="3 4">
    <name type="scientific">Smittium simulii</name>
    <dbReference type="NCBI Taxonomy" id="133385"/>
    <lineage>
        <taxon>Eukaryota</taxon>
        <taxon>Fungi</taxon>
        <taxon>Fungi incertae sedis</taxon>
        <taxon>Zoopagomycota</taxon>
        <taxon>Kickxellomycotina</taxon>
        <taxon>Harpellomycetes</taxon>
        <taxon>Harpellales</taxon>
        <taxon>Legeriomycetaceae</taxon>
        <taxon>Smittium</taxon>
    </lineage>
</organism>
<evidence type="ECO:0000313" key="4">
    <source>
        <dbReference type="Proteomes" id="UP000245383"/>
    </source>
</evidence>
<evidence type="ECO:0000313" key="3">
    <source>
        <dbReference type="EMBL" id="PVU96407.1"/>
    </source>
</evidence>
<comment type="caution">
    <text evidence="3">The sequence shown here is derived from an EMBL/GenBank/DDBJ whole genome shotgun (WGS) entry which is preliminary data.</text>
</comment>
<evidence type="ECO:0000256" key="1">
    <source>
        <dbReference type="SAM" id="MobiDB-lite"/>
    </source>
</evidence>
<keyword evidence="2" id="KW-0732">Signal</keyword>
<reference evidence="3 4" key="1">
    <citation type="journal article" date="2018" name="MBio">
        <title>Comparative Genomics Reveals the Core Gene Toolbox for the Fungus-Insect Symbiosis.</title>
        <authorList>
            <person name="Wang Y."/>
            <person name="Stata M."/>
            <person name="Wang W."/>
            <person name="Stajich J.E."/>
            <person name="White M.M."/>
            <person name="Moncalvo J.M."/>
        </authorList>
    </citation>
    <scope>NUCLEOTIDE SEQUENCE [LARGE SCALE GENOMIC DNA]</scope>
    <source>
        <strain evidence="3 4">SWE-8-4</strain>
    </source>
</reference>
<sequence>MLNPIIFVGVFASLSGAIPNGLTGLFYKQANKQNLENSEQKLFSSNIKYTESHLYAKTAFPDDTKFKKTYIIDIAATNTPIHATATSISEDYPILTKYHVYTHNTQSPGFKHNNHITHSLKIKNNSENVSLLKNSQHYLKSDTIIKRGYSSKADLKTIIANILKDILSNGAKSDALINLPDLFEAIANRVSEANIKKILISLHKIAKSGQVDNIIQKLLLSVNSGDLNQIFESALSLIQSGALDKTFEAFSNDSLDFFLKNLADNIESGILNAFFKNIADAIRSGSLSDLMDAILESLNQGSFNELIDCIVTLIKQILELQDRVDAKIQNFINIIDIATKTLRSGKLDDVARSIVNILINAANESYLYIILDFLNNANSNGSLNTIFEALAKSIEKGFFITGAGSSEIIDALTKTISSGVLDDFFLIIAENLNSNIVNGEFSILIDSLLSAAESGAFKEILEALTKALGGSKNADKNLLDLLKCFEAAISNPDATQSGIVLKDLSLCSFGFISTMLLSDSTSYSSGNSSPSGGVEKLLQIILSNSASFLGKYGKVSTTTSLGNLFNALMEYKSEKQNEYQGSSDFGNLLYQFVNMVKNSKVKGKYSSTELQNYFGAISTSLNEGNGPNQNFGTSLQSMLLAIIETLVKVSETNVEASLIKDILEVSLKSLIDNIFNNLSLGLTLPQALSDAFGSFIKKSMELIKDDSNLPRDAKISINEKKSPRTNILSIRSTNKSPKTDKISIRSATIDALSNLPSGTISAPVPSNAAFASLDSDLIIADPLLEVLKLLLSNISSITSGNANIINLNQILRGFLIALQNSVKSVFNQINNDINNDIGSPGVGAPPGVGNSGANDDLLNESETNTITSASSDITGSLTNISLGSTTDNVNIEPLTTSTSIIDDSIILNGVSTETPVISTSKISTDTFTETATSTQTTTNSVTNTITSTKIETTISTETVTSISTSTSISTLIETVTVTIAPSVSTITIINTFTETEPAITNTFTAIETSIITNTFTETSIRQVTVSEIITNEVTITQTSNIINTITSTLEKTNTVLENFTTTLITTETEKNIERVTEISVDSSVSTLILSAFEISTLNNFETITNILTLTETTSVIDISTLTEISTETNLLTITEATTNTLTISDTNTDISITTFITTKTDLSTITETTTDITTAFDTTTDITTTTDTTTNITTTTDTTTDITTTTDTITDTTTTTDLSTVTDITTTTDLLTLTDITTTTDLSTVTDTTTDITTTTDLSTITETITDITTATDTTTDITTTTDTITDITTTTDTITDTTTTTDLSTVTDITTTTNLSTVTDITTTTDLLTLTDITTTTDLSTVTDTTTDITTTTDLSTITETITDITTATDTTTDITTTTDTITDITTTTDTITDTTTTTDLSTISPLQLIYQQ</sequence>
<dbReference type="SUPFAM" id="SSF48371">
    <property type="entry name" value="ARM repeat"/>
    <property type="match status" value="1"/>
</dbReference>
<dbReference type="InterPro" id="IPR016024">
    <property type="entry name" value="ARM-type_fold"/>
</dbReference>
<evidence type="ECO:0000256" key="2">
    <source>
        <dbReference type="SAM" id="SignalP"/>
    </source>
</evidence>
<dbReference type="STRING" id="133385.A0A2T9YVP1"/>
<dbReference type="OrthoDB" id="5763495at2759"/>
<dbReference type="EMBL" id="MBFR01000033">
    <property type="protein sequence ID" value="PVU96407.1"/>
    <property type="molecule type" value="Genomic_DNA"/>
</dbReference>